<name>A0A7H8XQE9_9ACTN</name>
<dbReference type="EMBL" id="CP058322">
    <property type="protein sequence ID" value="QLD27035.1"/>
    <property type="molecule type" value="Genomic_DNA"/>
</dbReference>
<dbReference type="PANTHER" id="PTHR34846:SF7">
    <property type="entry name" value="BLL7811 PROTEIN"/>
    <property type="match status" value="1"/>
</dbReference>
<protein>
    <submittedName>
        <fullName evidence="2">Carboxymuconolactone decarboxylase family protein</fullName>
    </submittedName>
</protein>
<dbReference type="AlphaFoldDB" id="A0A7H8XQE9"/>
<dbReference type="NCBIfam" id="TIGR00778">
    <property type="entry name" value="ahpD_dom"/>
    <property type="match status" value="1"/>
</dbReference>
<evidence type="ECO:0000313" key="2">
    <source>
        <dbReference type="EMBL" id="QLD27035.1"/>
    </source>
</evidence>
<dbReference type="Gene3D" id="1.20.1290.10">
    <property type="entry name" value="AhpD-like"/>
    <property type="match status" value="1"/>
</dbReference>
<dbReference type="InterPro" id="IPR029032">
    <property type="entry name" value="AhpD-like"/>
</dbReference>
<proteinExistence type="predicted"/>
<dbReference type="GO" id="GO:0051920">
    <property type="term" value="F:peroxiredoxin activity"/>
    <property type="evidence" value="ECO:0007669"/>
    <property type="project" value="InterPro"/>
</dbReference>
<organism evidence="2 3">
    <name type="scientific">Micromonospora carbonacea</name>
    <dbReference type="NCBI Taxonomy" id="47853"/>
    <lineage>
        <taxon>Bacteria</taxon>
        <taxon>Bacillati</taxon>
        <taxon>Actinomycetota</taxon>
        <taxon>Actinomycetes</taxon>
        <taxon>Micromonosporales</taxon>
        <taxon>Micromonosporaceae</taxon>
        <taxon>Micromonospora</taxon>
    </lineage>
</organism>
<gene>
    <name evidence="2" type="ORF">HXZ27_24825</name>
</gene>
<dbReference type="InterPro" id="IPR003779">
    <property type="entry name" value="CMD-like"/>
</dbReference>
<dbReference type="PANTHER" id="PTHR34846">
    <property type="entry name" value="4-CARBOXYMUCONOLACTONE DECARBOXYLASE FAMILY PROTEIN (AFU_ORTHOLOGUE AFUA_6G11590)"/>
    <property type="match status" value="1"/>
</dbReference>
<evidence type="ECO:0000259" key="1">
    <source>
        <dbReference type="Pfam" id="PF02627"/>
    </source>
</evidence>
<dbReference type="InterPro" id="IPR004675">
    <property type="entry name" value="AhpD_core"/>
</dbReference>
<dbReference type="GeneID" id="301313907"/>
<sequence>MSRIDLTAVAPEAHRAVSGLERYARDNVDHTVLELVKLRASMLNGCAFCVDMHSREALAAGESSRRLFAVAAWREAPFFDERERTALALTDALTRLGEHGVPDDVWDAATKVWSERELADLTVAIATINVWNRIVAATRRRPSTHE</sequence>
<dbReference type="RefSeq" id="WP_178066123.1">
    <property type="nucleotide sequence ID" value="NZ_JBICTT010000008.1"/>
</dbReference>
<dbReference type="Proteomes" id="UP000509335">
    <property type="component" value="Chromosome"/>
</dbReference>
<dbReference type="KEGG" id="mcab:HXZ27_24825"/>
<feature type="domain" description="Carboxymuconolactone decarboxylase-like" evidence="1">
    <location>
        <begin position="11"/>
        <end position="91"/>
    </location>
</feature>
<dbReference type="Pfam" id="PF02627">
    <property type="entry name" value="CMD"/>
    <property type="match status" value="1"/>
</dbReference>
<evidence type="ECO:0000313" key="3">
    <source>
        <dbReference type="Proteomes" id="UP000509335"/>
    </source>
</evidence>
<accession>A0A7H8XQE9</accession>
<dbReference type="SUPFAM" id="SSF69118">
    <property type="entry name" value="AhpD-like"/>
    <property type="match status" value="1"/>
</dbReference>
<reference evidence="2 3" key="1">
    <citation type="submission" date="2020-07" db="EMBL/GenBank/DDBJ databases">
        <title>A bifunctional nitrone conjugated secondary metabolite targeting the ribosome.</title>
        <authorList>
            <person name="Limbrick E.M."/>
            <person name="Graf M."/>
            <person name="Derewacz D.K."/>
            <person name="Nguyen F."/>
            <person name="Spraggins J.M."/>
            <person name="Wieland M."/>
            <person name="Ynigez-Gutierrez A.E."/>
            <person name="Reisman B.J."/>
            <person name="Zinshteyn B."/>
            <person name="McCulloch K."/>
            <person name="Iverson T.M."/>
            <person name="Green R."/>
            <person name="Wilson D.N."/>
            <person name="Bachmann B.O."/>
        </authorList>
    </citation>
    <scope>NUCLEOTIDE SEQUENCE [LARGE SCALE GENOMIC DNA]</scope>
    <source>
        <strain evidence="3">aurantiaca</strain>
    </source>
</reference>